<evidence type="ECO:0000313" key="3">
    <source>
        <dbReference type="Proteomes" id="UP000003340"/>
    </source>
</evidence>
<name>C0EAW3_9FIRM</name>
<comment type="caution">
    <text evidence="2">The sequence shown here is derived from an EMBL/GenBank/DDBJ whole genome shotgun (WGS) entry which is preliminary data.</text>
</comment>
<dbReference type="AlphaFoldDB" id="C0EAW3"/>
<dbReference type="HOGENOM" id="CLU_3134147_0_0_9"/>
<keyword evidence="3" id="KW-1185">Reference proteome</keyword>
<evidence type="ECO:0000256" key="1">
    <source>
        <dbReference type="SAM" id="MobiDB-lite"/>
    </source>
</evidence>
<feature type="region of interest" description="Disordered" evidence="1">
    <location>
        <begin position="27"/>
        <end position="49"/>
    </location>
</feature>
<evidence type="ECO:0000313" key="2">
    <source>
        <dbReference type="EMBL" id="EEG31431.1"/>
    </source>
</evidence>
<protein>
    <submittedName>
        <fullName evidence="2">Uncharacterized protein</fullName>
    </submittedName>
</protein>
<feature type="compositionally biased region" description="Polar residues" evidence="1">
    <location>
        <begin position="34"/>
        <end position="49"/>
    </location>
</feature>
<sequence length="49" mass="5369">MDTKRGCESAQPRFSAVLIHSPEFVRMGDVRTGGDSNSVGSRSDTTIRR</sequence>
<organism evidence="2 3">
    <name type="scientific">[Clostridium] methylpentosum DSM 5476</name>
    <dbReference type="NCBI Taxonomy" id="537013"/>
    <lineage>
        <taxon>Bacteria</taxon>
        <taxon>Bacillati</taxon>
        <taxon>Bacillota</taxon>
        <taxon>Clostridia</taxon>
        <taxon>Eubacteriales</taxon>
        <taxon>Oscillospiraceae</taxon>
        <taxon>Oscillospiraceae incertae sedis</taxon>
    </lineage>
</organism>
<reference evidence="2 3" key="2">
    <citation type="submission" date="2009-02" db="EMBL/GenBank/DDBJ databases">
        <title>Draft genome sequence of Clostridium methylpentosum (DSM 5476).</title>
        <authorList>
            <person name="Sudarsanam P."/>
            <person name="Ley R."/>
            <person name="Guruge J."/>
            <person name="Turnbaugh P.J."/>
            <person name="Mahowald M."/>
            <person name="Liep D."/>
            <person name="Gordon J."/>
        </authorList>
    </citation>
    <scope>NUCLEOTIDE SEQUENCE [LARGE SCALE GENOMIC DNA]</scope>
    <source>
        <strain evidence="2 3">DSM 5476</strain>
    </source>
</reference>
<accession>C0EAW3</accession>
<reference evidence="2 3" key="1">
    <citation type="submission" date="2009-01" db="EMBL/GenBank/DDBJ databases">
        <authorList>
            <person name="Fulton L."/>
            <person name="Clifton S."/>
            <person name="Fulton B."/>
            <person name="Xu J."/>
            <person name="Minx P."/>
            <person name="Pepin K.H."/>
            <person name="Johnson M."/>
            <person name="Bhonagiri V."/>
            <person name="Nash W.E."/>
            <person name="Mardis E.R."/>
            <person name="Wilson R.K."/>
        </authorList>
    </citation>
    <scope>NUCLEOTIDE SEQUENCE [LARGE SCALE GENOMIC DNA]</scope>
    <source>
        <strain evidence="2 3">DSM 5476</strain>
    </source>
</reference>
<proteinExistence type="predicted"/>
<dbReference type="Proteomes" id="UP000003340">
    <property type="component" value="Unassembled WGS sequence"/>
</dbReference>
<dbReference type="STRING" id="537013.CLOSTMETH_00980"/>
<dbReference type="EMBL" id="ACEC01000035">
    <property type="protein sequence ID" value="EEG31431.1"/>
    <property type="molecule type" value="Genomic_DNA"/>
</dbReference>
<gene>
    <name evidence="2" type="ORF">CLOSTMETH_00980</name>
</gene>